<dbReference type="InterPro" id="IPR050297">
    <property type="entry name" value="LipidA_mod_glycosyltrf_83"/>
</dbReference>
<dbReference type="Proteomes" id="UP000178336">
    <property type="component" value="Unassembled WGS sequence"/>
</dbReference>
<gene>
    <name evidence="10" type="ORF">A3A48_03130</name>
</gene>
<dbReference type="STRING" id="1797724.A3A48_03130"/>
<evidence type="ECO:0000256" key="2">
    <source>
        <dbReference type="ARBA" id="ARBA00022475"/>
    </source>
</evidence>
<keyword evidence="3" id="KW-0328">Glycosyltransferase</keyword>
<feature type="transmembrane region" description="Helical" evidence="8">
    <location>
        <begin position="189"/>
        <end position="213"/>
    </location>
</feature>
<keyword evidence="2" id="KW-1003">Cell membrane</keyword>
<evidence type="ECO:0000313" key="11">
    <source>
        <dbReference type="Proteomes" id="UP000178336"/>
    </source>
</evidence>
<dbReference type="Pfam" id="PF13231">
    <property type="entry name" value="PMT_2"/>
    <property type="match status" value="1"/>
</dbReference>
<feature type="transmembrane region" description="Helical" evidence="8">
    <location>
        <begin position="347"/>
        <end position="365"/>
    </location>
</feature>
<keyword evidence="6 8" id="KW-1133">Transmembrane helix</keyword>
<feature type="transmembrane region" description="Helical" evidence="8">
    <location>
        <begin position="286"/>
        <end position="306"/>
    </location>
</feature>
<dbReference type="GO" id="GO:0005886">
    <property type="term" value="C:plasma membrane"/>
    <property type="evidence" value="ECO:0007669"/>
    <property type="project" value="UniProtKB-SubCell"/>
</dbReference>
<evidence type="ECO:0000313" key="10">
    <source>
        <dbReference type="EMBL" id="OGD94450.1"/>
    </source>
</evidence>
<feature type="transmembrane region" description="Helical" evidence="8">
    <location>
        <begin position="370"/>
        <end position="389"/>
    </location>
</feature>
<evidence type="ECO:0000256" key="6">
    <source>
        <dbReference type="ARBA" id="ARBA00022989"/>
    </source>
</evidence>
<evidence type="ECO:0000256" key="8">
    <source>
        <dbReference type="SAM" id="Phobius"/>
    </source>
</evidence>
<feature type="transmembrane region" description="Helical" evidence="8">
    <location>
        <begin position="318"/>
        <end position="335"/>
    </location>
</feature>
<evidence type="ECO:0000256" key="7">
    <source>
        <dbReference type="ARBA" id="ARBA00023136"/>
    </source>
</evidence>
<dbReference type="PANTHER" id="PTHR33908">
    <property type="entry name" value="MANNOSYLTRANSFERASE YKCB-RELATED"/>
    <property type="match status" value="1"/>
</dbReference>
<evidence type="ECO:0000256" key="4">
    <source>
        <dbReference type="ARBA" id="ARBA00022679"/>
    </source>
</evidence>
<dbReference type="GO" id="GO:0009103">
    <property type="term" value="P:lipopolysaccharide biosynthetic process"/>
    <property type="evidence" value="ECO:0007669"/>
    <property type="project" value="UniProtKB-ARBA"/>
</dbReference>
<reference evidence="10 11" key="1">
    <citation type="journal article" date="2016" name="Nat. Commun.">
        <title>Thousands of microbial genomes shed light on interconnected biogeochemical processes in an aquifer system.</title>
        <authorList>
            <person name="Anantharaman K."/>
            <person name="Brown C.T."/>
            <person name="Hug L.A."/>
            <person name="Sharon I."/>
            <person name="Castelle C.J."/>
            <person name="Probst A.J."/>
            <person name="Thomas B.C."/>
            <person name="Singh A."/>
            <person name="Wilkins M.J."/>
            <person name="Karaoz U."/>
            <person name="Brodie E.L."/>
            <person name="Williams K.H."/>
            <person name="Hubbard S.S."/>
            <person name="Banfield J.F."/>
        </authorList>
    </citation>
    <scope>NUCLEOTIDE SEQUENCE [LARGE SCALE GENOMIC DNA]</scope>
</reference>
<evidence type="ECO:0000256" key="1">
    <source>
        <dbReference type="ARBA" id="ARBA00004651"/>
    </source>
</evidence>
<feature type="transmembrane region" description="Helical" evidence="8">
    <location>
        <begin position="160"/>
        <end position="177"/>
    </location>
</feature>
<feature type="transmembrane region" description="Helical" evidence="8">
    <location>
        <begin position="134"/>
        <end position="153"/>
    </location>
</feature>
<evidence type="ECO:0000259" key="9">
    <source>
        <dbReference type="Pfam" id="PF13231"/>
    </source>
</evidence>
<dbReference type="AlphaFoldDB" id="A0A1F5GRD7"/>
<evidence type="ECO:0000256" key="3">
    <source>
        <dbReference type="ARBA" id="ARBA00022676"/>
    </source>
</evidence>
<dbReference type="InterPro" id="IPR038731">
    <property type="entry name" value="RgtA/B/C-like"/>
</dbReference>
<keyword evidence="7 8" id="KW-0472">Membrane</keyword>
<comment type="caution">
    <text evidence="10">The sequence shown here is derived from an EMBL/GenBank/DDBJ whole genome shotgun (WGS) entry which is preliminary data.</text>
</comment>
<protein>
    <recommendedName>
        <fullName evidence="9">Glycosyltransferase RgtA/B/C/D-like domain-containing protein</fullName>
    </recommendedName>
</protein>
<dbReference type="EMBL" id="MFBN01000047">
    <property type="protein sequence ID" value="OGD94450.1"/>
    <property type="molecule type" value="Genomic_DNA"/>
</dbReference>
<proteinExistence type="predicted"/>
<name>A0A1F5GRD7_9BACT</name>
<feature type="transmembrane region" description="Helical" evidence="8">
    <location>
        <begin position="16"/>
        <end position="34"/>
    </location>
</feature>
<feature type="transmembrane region" description="Helical" evidence="8">
    <location>
        <begin position="225"/>
        <end position="246"/>
    </location>
</feature>
<organism evidence="10 11">
    <name type="scientific">Candidatus Curtissbacteria bacterium RIFCSPLOWO2_01_FULL_37_9</name>
    <dbReference type="NCBI Taxonomy" id="1797724"/>
    <lineage>
        <taxon>Bacteria</taxon>
        <taxon>Candidatus Curtissiibacteriota</taxon>
    </lineage>
</organism>
<feature type="transmembrane region" description="Helical" evidence="8">
    <location>
        <begin position="110"/>
        <end position="128"/>
    </location>
</feature>
<keyword evidence="5 8" id="KW-0812">Transmembrane</keyword>
<keyword evidence="4" id="KW-0808">Transferase</keyword>
<feature type="domain" description="Glycosyltransferase RgtA/B/C/D-like" evidence="9">
    <location>
        <begin position="87"/>
        <end position="246"/>
    </location>
</feature>
<evidence type="ECO:0000256" key="5">
    <source>
        <dbReference type="ARBA" id="ARBA00022692"/>
    </source>
</evidence>
<sequence>MTRSSGNPLLKKLKENFFVITILVLAAALLSVNLDKPFIGHHDWNGAWYSNFARNFVKYGLWQTKFGSVMNIDYVGSDNFRYFSHYPPLLPILIFFSFKIFGIYEWSARIVPLIFSLGTIILIYWMGIKFFNKQVAILASAISTVLPIVIYFGKMPVQEVLVIAPVLLSVVFYFNYFENHNQMNLFKLILSLVFSHLINWPGYYITPLFFFHYMIFARHKNKFRLALIFPLISLLMFCLHIAHVIWLTGKPFGGGLIDVFLYRLNFAEQPLGYTTFNFLKQQIRLLAVYFTRPVLLLTLATFVWMIFQFRSRHYSKKFQLLVILAIFGVTHNLVFRNMAFIHDYMIIYLWPFMAIAAAFGFFVIVRKFKFLPTAIIYLLALMLVVTISVERKSFKSALLLSNGFTDGVSLGKIINQRTQSGDKVLVLSPDFKRYFEVFTGYYADRQIDYEIISEKNFPQEYKVIVAIPSRDTPKVLIDILQQHYKMTKIDQFIVFDLDEPTQKSLYNYPSL</sequence>
<accession>A0A1F5GRD7</accession>
<comment type="subcellular location">
    <subcellularLocation>
        <location evidence="1">Cell membrane</location>
        <topology evidence="1">Multi-pass membrane protein</topology>
    </subcellularLocation>
</comment>
<dbReference type="GO" id="GO:0016763">
    <property type="term" value="F:pentosyltransferase activity"/>
    <property type="evidence" value="ECO:0007669"/>
    <property type="project" value="TreeGrafter"/>
</dbReference>
<dbReference type="PANTHER" id="PTHR33908:SF11">
    <property type="entry name" value="MEMBRANE PROTEIN"/>
    <property type="match status" value="1"/>
</dbReference>
<feature type="transmembrane region" description="Helical" evidence="8">
    <location>
        <begin position="85"/>
        <end position="103"/>
    </location>
</feature>